<evidence type="ECO:0000256" key="3">
    <source>
        <dbReference type="PROSITE-ProRule" id="PRU00339"/>
    </source>
</evidence>
<keyword evidence="1" id="KW-0677">Repeat</keyword>
<evidence type="ECO:0000313" key="5">
    <source>
        <dbReference type="Proteomes" id="UP000265768"/>
    </source>
</evidence>
<dbReference type="RefSeq" id="WP_119926741.1">
    <property type="nucleotide sequence ID" value="NZ_QZEY01000004.1"/>
</dbReference>
<dbReference type="Pfam" id="PF07719">
    <property type="entry name" value="TPR_2"/>
    <property type="match status" value="1"/>
</dbReference>
<reference evidence="4 5" key="1">
    <citation type="submission" date="2018-09" db="EMBL/GenBank/DDBJ databases">
        <title>YIM 75507 draft genome.</title>
        <authorList>
            <person name="Tang S."/>
            <person name="Feng Y."/>
        </authorList>
    </citation>
    <scope>NUCLEOTIDE SEQUENCE [LARGE SCALE GENOMIC DNA]</scope>
    <source>
        <strain evidence="4 5">YIM 75507</strain>
    </source>
</reference>
<name>A0A3A4B4Y5_9ACTN</name>
<dbReference type="InterPro" id="IPR011990">
    <property type="entry name" value="TPR-like_helical_dom_sf"/>
</dbReference>
<accession>A0A3A4B4Y5</accession>
<dbReference type="AlphaFoldDB" id="A0A3A4B4Y5"/>
<sequence length="562" mass="61438">MFSVNAGGGEPYTVAAALLGEFVPAALERSPELVEAHDIEIRAAAPALAGLVPARRRSRAADLPAAERILVHGARRTLRVANGLAEFVRDHLTKAGPYRLTVENLDEADHTDREFLTVLRRRVSPELLELTVRDGRGRDPSRAPEPAGLPELLEKIERCRTEGFHHAMARLGERALGLLDHDDDPETWWRLVHRTGTALTAIEREDEARALYDLGRRTSTEPKHRATAAYATAMILVRHSDRARRDPEEAMAWINEAVTITALLPDRRARAFHLGFDLNGKALIELRRGNADRALELVRESIELAERDLDPGEHPIHKLVLRANLAHLLALRGEREAALAELDAVIEADPGYPDYYIDRGNLLHAMGRSAEALRDYETAMAVDLPYPELFYNRAEVRYAGGDLEGALADLDHAVELDPDFTAAYVNRAGLLAALGQYGRARADVARAPEDPYLLCVLGQVEAAEGRPGEAREAYDRAIAADPRLADAWAGRGVLAFENGDAESALADLTRAVELGESAELLFNRSVALRALGRTAEARADLARAAELAPGDEDIAAALAETG</sequence>
<dbReference type="InterPro" id="IPR019734">
    <property type="entry name" value="TPR_rpt"/>
</dbReference>
<keyword evidence="2 3" id="KW-0802">TPR repeat</keyword>
<feature type="repeat" description="TPR" evidence="3">
    <location>
        <begin position="387"/>
        <end position="420"/>
    </location>
</feature>
<evidence type="ECO:0000256" key="1">
    <source>
        <dbReference type="ARBA" id="ARBA00022737"/>
    </source>
</evidence>
<evidence type="ECO:0000313" key="4">
    <source>
        <dbReference type="EMBL" id="RJL32492.1"/>
    </source>
</evidence>
<evidence type="ECO:0000256" key="2">
    <source>
        <dbReference type="ARBA" id="ARBA00022803"/>
    </source>
</evidence>
<protein>
    <submittedName>
        <fullName evidence="4">Tetratricopeptide repeat protein</fullName>
    </submittedName>
</protein>
<gene>
    <name evidence="4" type="ORF">D5H75_13240</name>
</gene>
<dbReference type="PROSITE" id="PS50005">
    <property type="entry name" value="TPR"/>
    <property type="match status" value="3"/>
</dbReference>
<feature type="repeat" description="TPR" evidence="3">
    <location>
        <begin position="485"/>
        <end position="518"/>
    </location>
</feature>
<dbReference type="OrthoDB" id="9814944at2"/>
<dbReference type="Gene3D" id="1.25.40.10">
    <property type="entry name" value="Tetratricopeptide repeat domain"/>
    <property type="match status" value="4"/>
</dbReference>
<comment type="caution">
    <text evidence="4">The sequence shown here is derived from an EMBL/GenBank/DDBJ whole genome shotgun (WGS) entry which is preliminary data.</text>
</comment>
<dbReference type="Proteomes" id="UP000265768">
    <property type="component" value="Unassembled WGS sequence"/>
</dbReference>
<dbReference type="PANTHER" id="PTHR44858:SF1">
    <property type="entry name" value="UDP-N-ACETYLGLUCOSAMINE--PEPTIDE N-ACETYLGLUCOSAMINYLTRANSFERASE SPINDLY-RELATED"/>
    <property type="match status" value="1"/>
</dbReference>
<proteinExistence type="predicted"/>
<organism evidence="4 5">
    <name type="scientific">Bailinhaonella thermotolerans</name>
    <dbReference type="NCBI Taxonomy" id="1070861"/>
    <lineage>
        <taxon>Bacteria</taxon>
        <taxon>Bacillati</taxon>
        <taxon>Actinomycetota</taxon>
        <taxon>Actinomycetes</taxon>
        <taxon>Streptosporangiales</taxon>
        <taxon>Streptosporangiaceae</taxon>
        <taxon>Bailinhaonella</taxon>
    </lineage>
</organism>
<dbReference type="SUPFAM" id="SSF48452">
    <property type="entry name" value="TPR-like"/>
    <property type="match status" value="1"/>
</dbReference>
<dbReference type="InterPro" id="IPR050498">
    <property type="entry name" value="Ycf3"/>
</dbReference>
<dbReference type="InterPro" id="IPR013105">
    <property type="entry name" value="TPR_2"/>
</dbReference>
<dbReference type="PANTHER" id="PTHR44858">
    <property type="entry name" value="TETRATRICOPEPTIDE REPEAT PROTEIN 6"/>
    <property type="match status" value="1"/>
</dbReference>
<dbReference type="Pfam" id="PF13432">
    <property type="entry name" value="TPR_16"/>
    <property type="match status" value="2"/>
</dbReference>
<feature type="repeat" description="TPR" evidence="3">
    <location>
        <begin position="451"/>
        <end position="484"/>
    </location>
</feature>
<dbReference type="SMART" id="SM00028">
    <property type="entry name" value="TPR"/>
    <property type="match status" value="7"/>
</dbReference>
<keyword evidence="5" id="KW-1185">Reference proteome</keyword>
<dbReference type="EMBL" id="QZEY01000004">
    <property type="protein sequence ID" value="RJL32492.1"/>
    <property type="molecule type" value="Genomic_DNA"/>
</dbReference>